<comment type="caution">
    <text evidence="1">The sequence shown here is derived from an EMBL/GenBank/DDBJ whole genome shotgun (WGS) entry which is preliminary data.</text>
</comment>
<evidence type="ECO:0000313" key="1">
    <source>
        <dbReference type="EMBL" id="MBZ2166124.1"/>
    </source>
</evidence>
<reference evidence="2" key="1">
    <citation type="journal article" date="2022" name="Microbiol. Resour. Announc.">
        <title>Draft Genome Sequence of a Methanogenic Archaeon from West Spitsbergen Permafrost.</title>
        <authorList>
            <person name="Trubitsyn V."/>
            <person name="Rivkina E."/>
            <person name="Shcherbakova V."/>
        </authorList>
    </citation>
    <scope>NUCLEOTIDE SEQUENCE [LARGE SCALE GENOMIC DNA]</scope>
    <source>
        <strain evidence="2">VT</strain>
    </source>
</reference>
<organism evidence="1 2">
    <name type="scientific">Methanobacterium spitsbergense</name>
    <dbReference type="NCBI Taxonomy" id="2874285"/>
    <lineage>
        <taxon>Archaea</taxon>
        <taxon>Methanobacteriati</taxon>
        <taxon>Methanobacteriota</taxon>
        <taxon>Methanomada group</taxon>
        <taxon>Methanobacteria</taxon>
        <taxon>Methanobacteriales</taxon>
        <taxon>Methanobacteriaceae</taxon>
        <taxon>Methanobacterium</taxon>
    </lineage>
</organism>
<sequence length="123" mass="14063">MAMHSSDDIEISCLAMAAISMSTNAIEAFLLEYSRFTKPSTYTNSFRKGNISRKYRKLMKSELKVDFPEVNELIRHRHDIVHHEPHSQRVLTLGNVTTSDDAIEAAETTERFFSDIISCPKLK</sequence>
<name>A0A8T5UR08_9EURY</name>
<dbReference type="Proteomes" id="UP000825933">
    <property type="component" value="Unassembled WGS sequence"/>
</dbReference>
<protein>
    <submittedName>
        <fullName evidence="1">Uncharacterized protein</fullName>
    </submittedName>
</protein>
<dbReference type="RefSeq" id="WP_223791693.1">
    <property type="nucleotide sequence ID" value="NZ_JAIOUQ010000009.1"/>
</dbReference>
<dbReference type="EMBL" id="JAIOUQ010000009">
    <property type="protein sequence ID" value="MBZ2166124.1"/>
    <property type="molecule type" value="Genomic_DNA"/>
</dbReference>
<keyword evidence="2" id="KW-1185">Reference proteome</keyword>
<dbReference type="AlphaFoldDB" id="A0A8T5UR08"/>
<accession>A0A8T5UR08</accession>
<gene>
    <name evidence="1" type="ORF">K8N75_08735</name>
</gene>
<evidence type="ECO:0000313" key="2">
    <source>
        <dbReference type="Proteomes" id="UP000825933"/>
    </source>
</evidence>
<proteinExistence type="predicted"/>